<reference evidence="1 2" key="1">
    <citation type="journal article" date="2021" name="Commun. Biol.">
        <title>The genome of Shorea leprosula (Dipterocarpaceae) highlights the ecological relevance of drought in aseasonal tropical rainforests.</title>
        <authorList>
            <person name="Ng K.K.S."/>
            <person name="Kobayashi M.J."/>
            <person name="Fawcett J.A."/>
            <person name="Hatakeyama M."/>
            <person name="Paape T."/>
            <person name="Ng C.H."/>
            <person name="Ang C.C."/>
            <person name="Tnah L.H."/>
            <person name="Lee C.T."/>
            <person name="Nishiyama T."/>
            <person name="Sese J."/>
            <person name="O'Brien M.J."/>
            <person name="Copetti D."/>
            <person name="Mohd Noor M.I."/>
            <person name="Ong R.C."/>
            <person name="Putra M."/>
            <person name="Sireger I.Z."/>
            <person name="Indrioko S."/>
            <person name="Kosugi Y."/>
            <person name="Izuno A."/>
            <person name="Isagi Y."/>
            <person name="Lee S.L."/>
            <person name="Shimizu K.K."/>
        </authorList>
    </citation>
    <scope>NUCLEOTIDE SEQUENCE [LARGE SCALE GENOMIC DNA]</scope>
    <source>
        <strain evidence="1">214</strain>
    </source>
</reference>
<evidence type="ECO:0000313" key="1">
    <source>
        <dbReference type="EMBL" id="GKV38885.1"/>
    </source>
</evidence>
<organism evidence="1 2">
    <name type="scientific">Rubroshorea leprosula</name>
    <dbReference type="NCBI Taxonomy" id="152421"/>
    <lineage>
        <taxon>Eukaryota</taxon>
        <taxon>Viridiplantae</taxon>
        <taxon>Streptophyta</taxon>
        <taxon>Embryophyta</taxon>
        <taxon>Tracheophyta</taxon>
        <taxon>Spermatophyta</taxon>
        <taxon>Magnoliopsida</taxon>
        <taxon>eudicotyledons</taxon>
        <taxon>Gunneridae</taxon>
        <taxon>Pentapetalae</taxon>
        <taxon>rosids</taxon>
        <taxon>malvids</taxon>
        <taxon>Malvales</taxon>
        <taxon>Dipterocarpaceae</taxon>
        <taxon>Rubroshorea</taxon>
    </lineage>
</organism>
<comment type="caution">
    <text evidence="1">The sequence shown here is derived from an EMBL/GenBank/DDBJ whole genome shotgun (WGS) entry which is preliminary data.</text>
</comment>
<accession>A0AAV5LN88</accession>
<protein>
    <submittedName>
        <fullName evidence="1">Uncharacterized protein</fullName>
    </submittedName>
</protein>
<dbReference type="Proteomes" id="UP001054252">
    <property type="component" value="Unassembled WGS sequence"/>
</dbReference>
<gene>
    <name evidence="1" type="ORF">SLEP1_g46744</name>
</gene>
<name>A0AAV5LN88_9ROSI</name>
<evidence type="ECO:0000313" key="2">
    <source>
        <dbReference type="Proteomes" id="UP001054252"/>
    </source>
</evidence>
<dbReference type="EMBL" id="BPVZ01000131">
    <property type="protein sequence ID" value="GKV38885.1"/>
    <property type="molecule type" value="Genomic_DNA"/>
</dbReference>
<sequence length="42" mass="4719">MMLEPHKLEFSLNVVVGTNGCSLEELLQEYPAHDNVKGDHHS</sequence>
<dbReference type="AlphaFoldDB" id="A0AAV5LN88"/>
<keyword evidence="2" id="KW-1185">Reference proteome</keyword>
<proteinExistence type="predicted"/>